<accession>A0A6G6IPP4</accession>
<sequence>MQSAQHTPKVRCPVYLHPAAATSPAAVEAIQARTGLLVIIGTSQRACLTQPRPVVPSTEADSGPWGGAA</sequence>
<dbReference type="EMBL" id="CP049140">
    <property type="protein sequence ID" value="QIE84952.1"/>
    <property type="molecule type" value="Genomic_DNA"/>
</dbReference>
<reference evidence="1 2" key="1">
    <citation type="submission" date="2020-02" db="EMBL/GenBank/DDBJ databases">
        <title>Integrative conjugative elements (ICEs) and plasmids drive adaptation of Pseudomonas nitroreducens strain HBP1 to wastewater environment.</title>
        <authorList>
            <person name="Sentchilo V."/>
            <person name="Carraro N."/>
            <person name="Bertelli C."/>
            <person name="van der Meer J.R."/>
        </authorList>
    </citation>
    <scope>NUCLEOTIDE SEQUENCE [LARGE SCALE GENOMIC DNA]</scope>
    <source>
        <strain evidence="1 2">HBP1</strain>
    </source>
</reference>
<dbReference type="Proteomes" id="UP000501063">
    <property type="component" value="Chromosome"/>
</dbReference>
<dbReference type="KEGG" id="pnt:G5B91_01175"/>
<evidence type="ECO:0000313" key="2">
    <source>
        <dbReference type="Proteomes" id="UP000501063"/>
    </source>
</evidence>
<dbReference type="AlphaFoldDB" id="A0A6G6IPP4"/>
<name>A0A6G6IPP4_PSENT</name>
<gene>
    <name evidence="1" type="ORF">G5B91_01175</name>
</gene>
<protein>
    <submittedName>
        <fullName evidence="1">Uncharacterized protein</fullName>
    </submittedName>
</protein>
<organism evidence="1 2">
    <name type="scientific">Pseudomonas nitroreducens</name>
    <dbReference type="NCBI Taxonomy" id="46680"/>
    <lineage>
        <taxon>Bacteria</taxon>
        <taxon>Pseudomonadati</taxon>
        <taxon>Pseudomonadota</taxon>
        <taxon>Gammaproteobacteria</taxon>
        <taxon>Pseudomonadales</taxon>
        <taxon>Pseudomonadaceae</taxon>
        <taxon>Pseudomonas</taxon>
    </lineage>
</organism>
<proteinExistence type="predicted"/>
<dbReference type="RefSeq" id="WP_024767135.1">
    <property type="nucleotide sequence ID" value="NZ_CP049140.1"/>
</dbReference>
<evidence type="ECO:0000313" key="1">
    <source>
        <dbReference type="EMBL" id="QIE84952.1"/>
    </source>
</evidence>